<evidence type="ECO:0000313" key="1">
    <source>
        <dbReference type="EMBL" id="MBW5890882.1"/>
    </source>
</evidence>
<dbReference type="Proteomes" id="UP000696310">
    <property type="component" value="Unassembled WGS sequence"/>
</dbReference>
<evidence type="ECO:0000313" key="2">
    <source>
        <dbReference type="Proteomes" id="UP000696310"/>
    </source>
</evidence>
<accession>A0AAW4NUV4</accession>
<comment type="caution">
    <text evidence="1">The sequence shown here is derived from an EMBL/GenBank/DDBJ whole genome shotgun (WGS) entry which is preliminary data.</text>
</comment>
<protein>
    <submittedName>
        <fullName evidence="1">Uncharacterized protein</fullName>
    </submittedName>
</protein>
<dbReference type="EMBL" id="JAESHX010000009">
    <property type="protein sequence ID" value="MBW5890882.1"/>
    <property type="molecule type" value="Genomic_DNA"/>
</dbReference>
<reference evidence="1" key="2">
    <citation type="submission" date="2021-01" db="EMBL/GenBank/DDBJ databases">
        <authorList>
            <person name="Vargas Peralta D."/>
        </authorList>
    </citation>
    <scope>NUCLEOTIDE SEQUENCE</scope>
    <source>
        <strain evidence="1">A3</strain>
    </source>
</reference>
<name>A0AAW4NUV4_9GAMM</name>
<dbReference type="AlphaFoldDB" id="A0AAW4NUV4"/>
<dbReference type="RefSeq" id="WP_219678258.1">
    <property type="nucleotide sequence ID" value="NZ_JAESHX010000009.1"/>
</dbReference>
<gene>
    <name evidence="1" type="ORF">IM880_01550</name>
</gene>
<proteinExistence type="predicted"/>
<sequence length="77" mass="8787">MIDLKAIIEKESVSDVVSFFAGSTKGISYPRLDNFFVRYRFDVISDGELLKVFDDLLKAGVVEWGEKMLVKKGPNWK</sequence>
<reference evidence="1" key="1">
    <citation type="journal article" date="2021" name="bioRxiv">
        <title>Identification of Pectobacterium species isolated from the soft rot of tetecho (Neobuxbaumia tetetzo), a columnar cactus, and associated metagenomics.</title>
        <authorList>
            <person name="Vargas-Peralta D."/>
            <person name="Narvaez-Barragan D.A."/>
            <person name="de Sandozequi A."/>
            <person name="Romero-Gutierrez M.F."/>
            <person name="Segovia L."/>
            <person name="Martinez-Anaya C."/>
            <person name="Alcaraz L.D."/>
            <person name="de la Torre Almaraz R."/>
        </authorList>
    </citation>
    <scope>NUCLEOTIDE SEQUENCE</scope>
    <source>
        <strain evidence="1">A3</strain>
    </source>
</reference>
<organism evidence="1 2">
    <name type="scientific">Pectobacterium polaris</name>
    <dbReference type="NCBI Taxonomy" id="2042057"/>
    <lineage>
        <taxon>Bacteria</taxon>
        <taxon>Pseudomonadati</taxon>
        <taxon>Pseudomonadota</taxon>
        <taxon>Gammaproteobacteria</taxon>
        <taxon>Enterobacterales</taxon>
        <taxon>Pectobacteriaceae</taxon>
        <taxon>Pectobacterium</taxon>
    </lineage>
</organism>